<reference evidence="2 3" key="1">
    <citation type="submission" date="2017-03" db="EMBL/GenBank/DDBJ databases">
        <authorList>
            <person name="Afonso C.L."/>
            <person name="Miller P.J."/>
            <person name="Scott M.A."/>
            <person name="Spackman E."/>
            <person name="Goraichik I."/>
            <person name="Dimitrov K.M."/>
            <person name="Suarez D.L."/>
            <person name="Swayne D.E."/>
        </authorList>
    </citation>
    <scope>NUCLEOTIDE SEQUENCE [LARGE SCALE GENOMIC DNA]</scope>
    <source>
        <strain evidence="2 3">CECT 8397</strain>
    </source>
</reference>
<organism evidence="2 3">
    <name type="scientific">Pseudooctadecabacter jejudonensis</name>
    <dbReference type="NCBI Taxonomy" id="1391910"/>
    <lineage>
        <taxon>Bacteria</taxon>
        <taxon>Pseudomonadati</taxon>
        <taxon>Pseudomonadota</taxon>
        <taxon>Alphaproteobacteria</taxon>
        <taxon>Rhodobacterales</taxon>
        <taxon>Paracoccaceae</taxon>
        <taxon>Pseudooctadecabacter</taxon>
    </lineage>
</organism>
<evidence type="ECO:0000313" key="2">
    <source>
        <dbReference type="EMBL" id="SLN12446.1"/>
    </source>
</evidence>
<evidence type="ECO:0000259" key="1">
    <source>
        <dbReference type="SMART" id="SM00563"/>
    </source>
</evidence>
<accession>A0A1Y5R9R9</accession>
<dbReference type="InterPro" id="IPR045746">
    <property type="entry name" value="ACT14924-like_Acyltransf_dom"/>
</dbReference>
<dbReference type="EMBL" id="FWFT01000001">
    <property type="protein sequence ID" value="SLN12446.1"/>
    <property type="molecule type" value="Genomic_DNA"/>
</dbReference>
<dbReference type="SMART" id="SM00563">
    <property type="entry name" value="PlsC"/>
    <property type="match status" value="1"/>
</dbReference>
<dbReference type="SUPFAM" id="SSF69593">
    <property type="entry name" value="Glycerol-3-phosphate (1)-acyltransferase"/>
    <property type="match status" value="1"/>
</dbReference>
<protein>
    <recommendedName>
        <fullName evidence="1">Phospholipid/glycerol acyltransferase domain-containing protein</fullName>
    </recommendedName>
</protein>
<dbReference type="GO" id="GO:0016746">
    <property type="term" value="F:acyltransferase activity"/>
    <property type="evidence" value="ECO:0007669"/>
    <property type="project" value="InterPro"/>
</dbReference>
<dbReference type="OrthoDB" id="1113830at2"/>
<dbReference type="CDD" id="cd07986">
    <property type="entry name" value="LPLAT_ACT14924-like"/>
    <property type="match status" value="1"/>
</dbReference>
<proteinExistence type="predicted"/>
<keyword evidence="3" id="KW-1185">Reference proteome</keyword>
<dbReference type="InterPro" id="IPR002123">
    <property type="entry name" value="Plipid/glycerol_acylTrfase"/>
</dbReference>
<feature type="domain" description="Phospholipid/glycerol acyltransferase" evidence="1">
    <location>
        <begin position="82"/>
        <end position="206"/>
    </location>
</feature>
<dbReference type="Proteomes" id="UP000193623">
    <property type="component" value="Unassembled WGS sequence"/>
</dbReference>
<evidence type="ECO:0000313" key="3">
    <source>
        <dbReference type="Proteomes" id="UP000193623"/>
    </source>
</evidence>
<dbReference type="Pfam" id="PF19576">
    <property type="entry name" value="Acyltransf_2"/>
    <property type="match status" value="1"/>
</dbReference>
<name>A0A1Y5R9R9_9RHOB</name>
<dbReference type="AlphaFoldDB" id="A0A1Y5R9R9"/>
<gene>
    <name evidence="2" type="ORF">PSJ8397_00172</name>
</gene>
<dbReference type="RefSeq" id="WP_085862673.1">
    <property type="nucleotide sequence ID" value="NZ_FWFT01000001.1"/>
</dbReference>
<sequence length="294" mass="32424">MAPRHAAREISYAHSAETRRARAVIRLMENSTGRLRLLRHAKGYDQEVAEGADFWRVMCDRYKLGLDVVGGDLSHIPETGPLVVVANHPYGILDGLMMGRILSERRGGDFKVLANSVFRKSSDLEKVILPVSFDDTKDAAVLNLKTRRDALCYLNGGGAIGVFPGGTVSTAARPFSKALDPQWRNFTAKMIAKSDATVVPIFFDGTNSRVFQLASRMSQTLRMGLLIREFRARVGSDVRTVIGAPIPPSELKARAGDAKSLMDFLRKATYDLSPTPLPANDLGLEFETRYKRKG</sequence>